<gene>
    <name evidence="2" type="ORF">KUF71_012278</name>
</gene>
<evidence type="ECO:0000256" key="1">
    <source>
        <dbReference type="SAM" id="Phobius"/>
    </source>
</evidence>
<accession>A0AAE1HMW7</accession>
<dbReference type="Proteomes" id="UP001219518">
    <property type="component" value="Unassembled WGS sequence"/>
</dbReference>
<keyword evidence="1" id="KW-0812">Transmembrane</keyword>
<comment type="caution">
    <text evidence="2">The sequence shown here is derived from an EMBL/GenBank/DDBJ whole genome shotgun (WGS) entry which is preliminary data.</text>
</comment>
<feature type="transmembrane region" description="Helical" evidence="1">
    <location>
        <begin position="102"/>
        <end position="129"/>
    </location>
</feature>
<organism evidence="2 3">
    <name type="scientific">Frankliniella fusca</name>
    <dbReference type="NCBI Taxonomy" id="407009"/>
    <lineage>
        <taxon>Eukaryota</taxon>
        <taxon>Metazoa</taxon>
        <taxon>Ecdysozoa</taxon>
        <taxon>Arthropoda</taxon>
        <taxon>Hexapoda</taxon>
        <taxon>Insecta</taxon>
        <taxon>Pterygota</taxon>
        <taxon>Neoptera</taxon>
        <taxon>Paraneoptera</taxon>
        <taxon>Thysanoptera</taxon>
        <taxon>Terebrantia</taxon>
        <taxon>Thripoidea</taxon>
        <taxon>Thripidae</taxon>
        <taxon>Frankliniella</taxon>
    </lineage>
</organism>
<reference evidence="2" key="2">
    <citation type="journal article" date="2023" name="BMC Genomics">
        <title>Pest status, molecular evolution, and epigenetic factors derived from the genome assembly of Frankliniella fusca, a thysanopteran phytovirus vector.</title>
        <authorList>
            <person name="Catto M.A."/>
            <person name="Labadie P.E."/>
            <person name="Jacobson A.L."/>
            <person name="Kennedy G.G."/>
            <person name="Srinivasan R."/>
            <person name="Hunt B.G."/>
        </authorList>
    </citation>
    <scope>NUCLEOTIDE SEQUENCE</scope>
    <source>
        <strain evidence="2">PL_HMW_Pooled</strain>
    </source>
</reference>
<dbReference type="EMBL" id="JAHWGI010001172">
    <property type="protein sequence ID" value="KAK3924311.1"/>
    <property type="molecule type" value="Genomic_DNA"/>
</dbReference>
<feature type="transmembrane region" description="Helical" evidence="1">
    <location>
        <begin position="75"/>
        <end position="95"/>
    </location>
</feature>
<evidence type="ECO:0000313" key="3">
    <source>
        <dbReference type="Proteomes" id="UP001219518"/>
    </source>
</evidence>
<protein>
    <submittedName>
        <fullName evidence="2">Protein BEAN1</fullName>
    </submittedName>
</protein>
<feature type="transmembrane region" description="Helical" evidence="1">
    <location>
        <begin position="141"/>
        <end position="165"/>
    </location>
</feature>
<keyword evidence="1" id="KW-0472">Membrane</keyword>
<dbReference type="AlphaFoldDB" id="A0AAE1HMW7"/>
<reference evidence="2" key="1">
    <citation type="submission" date="2021-07" db="EMBL/GenBank/DDBJ databases">
        <authorList>
            <person name="Catto M.A."/>
            <person name="Jacobson A."/>
            <person name="Kennedy G."/>
            <person name="Labadie P."/>
            <person name="Hunt B.G."/>
            <person name="Srinivasan R."/>
        </authorList>
    </citation>
    <scope>NUCLEOTIDE SEQUENCE</scope>
    <source>
        <strain evidence="2">PL_HMW_Pooled</strain>
        <tissue evidence="2">Head</tissue>
    </source>
</reference>
<name>A0AAE1HMW7_9NEOP</name>
<keyword evidence="1" id="KW-1133">Transmembrane helix</keyword>
<keyword evidence="3" id="KW-1185">Reference proteome</keyword>
<feature type="transmembrane region" description="Helical" evidence="1">
    <location>
        <begin position="12"/>
        <end position="39"/>
    </location>
</feature>
<proteinExistence type="predicted"/>
<sequence length="231" mass="25616">MTVIRSFCSVFSIRLGSIIVGALSLMQAAVMEVACIIGLQDVHGVSQNLNEFMNEKDFLFATSFFNSVKKNPEPFLTGTLIILVVYSFSCILLIVGALKLNVWLVAPFVAVEFVRLCANLAILVAGMLILKKNSLDLGPLMGGSCGGGFFMLLMMYLWTCPLSLAQELVRLRRRQEAPARTRSSKGSPARARVLTDATGLEAKLWRHTTHVTQYPYAPQYPPYRGYPIYIE</sequence>
<evidence type="ECO:0000313" key="2">
    <source>
        <dbReference type="EMBL" id="KAK3924311.1"/>
    </source>
</evidence>